<sequence>MSWRMLFNLAFLLTRQRQKEKESAEADWEGGKT</sequence>
<accession>A0A5D2BYE6</accession>
<dbReference type="EMBL" id="CM017707">
    <property type="protein sequence ID" value="TYG62059.1"/>
    <property type="molecule type" value="Genomic_DNA"/>
</dbReference>
<reference evidence="1 2" key="1">
    <citation type="submission" date="2019-06" db="EMBL/GenBank/DDBJ databases">
        <title>WGS assembly of Gossypium darwinii.</title>
        <authorList>
            <person name="Chen Z.J."/>
            <person name="Sreedasyam A."/>
            <person name="Ando A."/>
            <person name="Song Q."/>
            <person name="De L."/>
            <person name="Hulse-Kemp A."/>
            <person name="Ding M."/>
            <person name="Ye W."/>
            <person name="Kirkbride R."/>
            <person name="Jenkins J."/>
            <person name="Plott C."/>
            <person name="Lovell J."/>
            <person name="Lin Y.-M."/>
            <person name="Vaughn R."/>
            <person name="Liu B."/>
            <person name="Li W."/>
            <person name="Simpson S."/>
            <person name="Scheffler B."/>
            <person name="Saski C."/>
            <person name="Grover C."/>
            <person name="Hu G."/>
            <person name="Conover J."/>
            <person name="Carlson J."/>
            <person name="Shu S."/>
            <person name="Boston L."/>
            <person name="Williams M."/>
            <person name="Peterson D."/>
            <person name="Mcgee K."/>
            <person name="Jones D."/>
            <person name="Wendel J."/>
            <person name="Stelly D."/>
            <person name="Grimwood J."/>
            <person name="Schmutz J."/>
        </authorList>
    </citation>
    <scope>NUCLEOTIDE SEQUENCE [LARGE SCALE GENOMIC DNA]</scope>
    <source>
        <strain evidence="1">1808015.09</strain>
    </source>
</reference>
<dbReference type="Proteomes" id="UP000323506">
    <property type="component" value="Chromosome D07"/>
</dbReference>
<protein>
    <submittedName>
        <fullName evidence="1">Uncharacterized protein</fullName>
    </submittedName>
</protein>
<proteinExistence type="predicted"/>
<organism evidence="1 2">
    <name type="scientific">Gossypium darwinii</name>
    <name type="common">Darwin's cotton</name>
    <name type="synonym">Gossypium barbadense var. darwinii</name>
    <dbReference type="NCBI Taxonomy" id="34276"/>
    <lineage>
        <taxon>Eukaryota</taxon>
        <taxon>Viridiplantae</taxon>
        <taxon>Streptophyta</taxon>
        <taxon>Embryophyta</taxon>
        <taxon>Tracheophyta</taxon>
        <taxon>Spermatophyta</taxon>
        <taxon>Magnoliopsida</taxon>
        <taxon>eudicotyledons</taxon>
        <taxon>Gunneridae</taxon>
        <taxon>Pentapetalae</taxon>
        <taxon>rosids</taxon>
        <taxon>malvids</taxon>
        <taxon>Malvales</taxon>
        <taxon>Malvaceae</taxon>
        <taxon>Malvoideae</taxon>
        <taxon>Gossypium</taxon>
    </lineage>
</organism>
<name>A0A5D2BYE6_GOSDA</name>
<gene>
    <name evidence="1" type="ORF">ES288_D07G197600v1</name>
</gene>
<evidence type="ECO:0000313" key="1">
    <source>
        <dbReference type="EMBL" id="TYG62059.1"/>
    </source>
</evidence>
<evidence type="ECO:0000313" key="2">
    <source>
        <dbReference type="Proteomes" id="UP000323506"/>
    </source>
</evidence>
<dbReference type="AlphaFoldDB" id="A0A5D2BYE6"/>
<keyword evidence="2" id="KW-1185">Reference proteome</keyword>